<dbReference type="Gene3D" id="3.30.420.10">
    <property type="entry name" value="Ribonuclease H-like superfamily/Ribonuclease H"/>
    <property type="match status" value="1"/>
</dbReference>
<reference evidence="2 3" key="1">
    <citation type="journal article" date="2015" name="Plant Cell">
        <title>Oil accumulation by the oleaginous diatom Fistulifera solaris as revealed by the genome and transcriptome.</title>
        <authorList>
            <person name="Tanaka T."/>
            <person name="Maeda Y."/>
            <person name="Veluchamy A."/>
            <person name="Tanaka M."/>
            <person name="Abida H."/>
            <person name="Marechal E."/>
            <person name="Bowler C."/>
            <person name="Muto M."/>
            <person name="Sunaga Y."/>
            <person name="Tanaka M."/>
            <person name="Yoshino T."/>
            <person name="Taniguchi T."/>
            <person name="Fukuda Y."/>
            <person name="Nemoto M."/>
            <person name="Matsumoto M."/>
            <person name="Wong P.S."/>
            <person name="Aburatani S."/>
            <person name="Fujibuchi W."/>
        </authorList>
    </citation>
    <scope>NUCLEOTIDE SEQUENCE [LARGE SCALE GENOMIC DNA]</scope>
    <source>
        <strain evidence="2 3">JPCC DA0580</strain>
    </source>
</reference>
<name>A0A1Z5KAK5_FISSO</name>
<proteinExistence type="predicted"/>
<evidence type="ECO:0000259" key="1">
    <source>
        <dbReference type="Pfam" id="PF07727"/>
    </source>
</evidence>
<dbReference type="CDD" id="cd09272">
    <property type="entry name" value="RNase_HI_RT_Ty1"/>
    <property type="match status" value="1"/>
</dbReference>
<gene>
    <name evidence="2" type="ORF">FisN_39Hu019</name>
</gene>
<dbReference type="GO" id="GO:0003676">
    <property type="term" value="F:nucleic acid binding"/>
    <property type="evidence" value="ECO:0007669"/>
    <property type="project" value="InterPro"/>
</dbReference>
<protein>
    <recommendedName>
        <fullName evidence="1">Reverse transcriptase Ty1/copia-type domain-containing protein</fullName>
    </recommendedName>
</protein>
<evidence type="ECO:0000313" key="3">
    <source>
        <dbReference type="Proteomes" id="UP000198406"/>
    </source>
</evidence>
<keyword evidence="3" id="KW-1185">Reference proteome</keyword>
<dbReference type="PANTHER" id="PTHR11439:SF463">
    <property type="entry name" value="REVERSE TRANSCRIPTASE TY1_COPIA-TYPE DOMAIN-CONTAINING PROTEIN"/>
    <property type="match status" value="1"/>
</dbReference>
<dbReference type="InterPro" id="IPR036397">
    <property type="entry name" value="RNaseH_sf"/>
</dbReference>
<dbReference type="InterPro" id="IPR013103">
    <property type="entry name" value="RVT_2"/>
</dbReference>
<dbReference type="Proteomes" id="UP000198406">
    <property type="component" value="Unassembled WGS sequence"/>
</dbReference>
<dbReference type="InterPro" id="IPR012337">
    <property type="entry name" value="RNaseH-like_sf"/>
</dbReference>
<organism evidence="2 3">
    <name type="scientific">Fistulifera solaris</name>
    <name type="common">Oleaginous diatom</name>
    <dbReference type="NCBI Taxonomy" id="1519565"/>
    <lineage>
        <taxon>Eukaryota</taxon>
        <taxon>Sar</taxon>
        <taxon>Stramenopiles</taxon>
        <taxon>Ochrophyta</taxon>
        <taxon>Bacillariophyta</taxon>
        <taxon>Bacillariophyceae</taxon>
        <taxon>Bacillariophycidae</taxon>
        <taxon>Naviculales</taxon>
        <taxon>Naviculaceae</taxon>
        <taxon>Fistulifera</taxon>
    </lineage>
</organism>
<dbReference type="InParanoid" id="A0A1Z5KAK5"/>
<sequence length="1875" mass="210924">MASVNAQIETAIIAMTQGGAAPTAAFVAIPDAAGNVPAWEPTTYQIPDGFPNPPPPRPLRGLLGAQFMLAQCGCTAVVITALVAQGFNSPETFQLFTATAIDNLINNLFRTPVADGGCKIPAATGILLKAAVSWVEEQIGYGVGVIDAYQLSISNLIQWETSTRNMRGPNSGLQTLVDKPAKFDKNKWVSWKDGMVNYLSNVQGGHNTPLAYVIRDNITFTNTEDLLPISTQRIRFQAHFGPGFREDNIMVYSILQQALMNTEAYTHIAEHEGTKDGKAAFATLCFHYDGPSAVSNRIAWAKQEIYEAKYKSETTFPLDSYGNRLANAYRILRQNGQPKSASEEVDTYLNQIVTNNDDIKQAVAMLRYSGEYDNDFPKARARLQEMVSKVFNSAAHQSHMAGAPAARRVSQVKEAKARAKSEGGGGGHNGGGKSKDIVIKDGKEYYDGVDITDPNRRFSNKEFRKLRPIFRDHILPHRPPKEHTSNVSAVEQKKTSNGSKFGTNHVAPFSDHYDAMTDVPIAHAATAWDNPNTGETVLLLFYHGLWIGDKLSHSLISPNQCRSIGASICDDPWDPHRSLHLSDPDNQVTIPLMYSANVVSFVTHAPSDEEMDTCRRVILTSRDSWDPSKLGLAQASKEEEAYARLVSCMRIDPDIQVADDGVTMQMDDCNADRLLVSCSDAFSDKAMAHRLISSIKIASEYEDEEDPIVHESEEPLQVAKPDFYVKSMASKTRHSKVTPSELSIRLGCGLETAAKTLQATTQYGIRSATGPLTRRYKTNILQMRCRRLKTTFYNDTMFAKKLSLRGNKSAEIFTNGRFVYATPTPNKAGHTVGQALLELIHEVGVPAKIVVDGASEKLGPKTEWMKIIRENHIDQGITEAYSHWQNRAEDAIREVRRRWRLLYQRRSIPTRLWDYAIVHIARLMSLTVRAGSDRTPMEEITGETPDISEYVDFMFYDWVWYIDNPNDKEEPPKLGRWLGVAENYGGSMCFFVLAQNGKVLARSTVQHVTRDEEAQTEIVSRMQAYNREINARLDATNYTNEPTRKGDILLEDDDSPVAFVEPSPIIDADDAWRSSDAYDELVGATVMLPRGDGRTQATILRRKRDDDGKPIGTKHKQLMMDTRLYEAQLPDGSVEEVFAKVIAENLFSQVDSEGRNYYLLREICDHRRDDTAVRKEDGTIQIGSNPHKKKTTKGWFLLVEWMEGTYDWIPLKDLKETHPIEVADVRNRIVSKVASRYWKTTHKFGIEIPKSVKHALEIDKRNKNNFWEQAIKKEMDKIRAMGTFERWDKGSAADLKSGKVKLPGYQRITCHMVFDVKMDGNFTRKARFVANGAKTEDVPAFLTYSSVVTRESVRIAFLYAALNDLDVFSCDVTNAYLNAPCREKIWVEAGPEFGDRDRGSVMIIKKAAYGLRSSGFSWRQALAQTIKDLGFVCTQADPDVYRRRTTKANGEHYYELLLTYVDDILCVSERPNETLDAIKRVYTLKEDAKEPERYLGANTSKVRLPSGVEAWSMSSDDYVASALQIVKEMLRLDEKSFNMKYANRPMPIDYHPEVDTTPVLTDKLASRYQQLIGMLRWACELGRVDILLEVSLMSSHLCMPRMGHLEKVYGIFAYLEKHKKSNMVFDPTMIHLDENAFQKTDWSDSIYGDVSEELPPSMPEPLGKPINITCFVDANHAGDKITRRSQTGFIIYLNNAPIDWFSKKQNTVESSTFGSEFVAMRVATERLRALRYKLRMFGIPIEGPATMLCDNESVVGSASKVEARLSKKHNAICFHTVREACAAGWLRVGKEPSETNIADLFTKMLPPEKRREHLNAIFIKKVQATISKLRSSLKRKLNVRFAEGTKSRDGVLGESKRHKGKGTVVWRRFPDEGTS</sequence>
<dbReference type="SUPFAM" id="SSF53098">
    <property type="entry name" value="Ribonuclease H-like"/>
    <property type="match status" value="1"/>
</dbReference>
<accession>A0A1Z5KAK5</accession>
<feature type="domain" description="Reverse transcriptase Ty1/copia-type" evidence="1">
    <location>
        <begin position="1301"/>
        <end position="1481"/>
    </location>
</feature>
<evidence type="ECO:0000313" key="2">
    <source>
        <dbReference type="EMBL" id="GAX23185.1"/>
    </source>
</evidence>
<dbReference type="EMBL" id="BDSP01000198">
    <property type="protein sequence ID" value="GAX23185.1"/>
    <property type="molecule type" value="Genomic_DNA"/>
</dbReference>
<comment type="caution">
    <text evidence="2">The sequence shown here is derived from an EMBL/GenBank/DDBJ whole genome shotgun (WGS) entry which is preliminary data.</text>
</comment>
<dbReference type="Pfam" id="PF07727">
    <property type="entry name" value="RVT_2"/>
    <property type="match status" value="1"/>
</dbReference>
<dbReference type="PANTHER" id="PTHR11439">
    <property type="entry name" value="GAG-POL-RELATED RETROTRANSPOSON"/>
    <property type="match status" value="1"/>
</dbReference>
<dbReference type="OrthoDB" id="420989at2759"/>